<dbReference type="InterPro" id="IPR029044">
    <property type="entry name" value="Nucleotide-diphossugar_trans"/>
</dbReference>
<protein>
    <submittedName>
        <fullName evidence="2">Glycosyltransferase</fullName>
    </submittedName>
</protein>
<dbReference type="InterPro" id="IPR001173">
    <property type="entry name" value="Glyco_trans_2-like"/>
</dbReference>
<dbReference type="PANTHER" id="PTHR43179">
    <property type="entry name" value="RHAMNOSYLTRANSFERASE WBBL"/>
    <property type="match status" value="1"/>
</dbReference>
<dbReference type="Gene3D" id="3.90.550.10">
    <property type="entry name" value="Spore Coat Polysaccharide Biosynthesis Protein SpsA, Chain A"/>
    <property type="match status" value="1"/>
</dbReference>
<keyword evidence="3" id="KW-1185">Reference proteome</keyword>
<dbReference type="RefSeq" id="WP_385946859.1">
    <property type="nucleotide sequence ID" value="NZ_JBHSUB010000006.1"/>
</dbReference>
<sequence>MQKILFSIDRLQRATAAEATVFGLAGWFIRQGWTVDVCARVISRQYQQRLSALSDHGKVRCFTDAPEQGVTPFSDSGEITYDLVWVCNGYLASGILHSLQQRCLRGQFLFQHISWPLKPQYHQCATEKALSWRTLTDSAFHYASLALGGITPPVLTLLPLAYNDTDPVSDDEPQEPAGDLQRVLWAGELTAAQKDTLGRDFTRRGIRVDFICGQESAGELTNQQLTRYQVVAGEHQLIARALCLGIPACITGKAGWQGYPAHDDLLAAADNFFVAADCPPMECGQWAEALISGYQAALQRAADFREEACESWSYSALLPPLLARLPAPELRVPDTAAAEEWRLAQGVLASLAVKRQPLERWLKHRCLSETRRAVLSAMVAAHPGTGRIGVMITGPQLQSDATERTLLSLQQQSLPPESVVLVTDEVSAGFSHLTDRLLPASAGRRELLEVIGQSTANSWLMLQPGTRCLPDTLLLFAVYLLEHPHTSLCYSDTLEGEEMADARLSLKPDCNIDLLRACHYPGEELLVTGTCLSRFLPESAGSSPLPMAELMWRAIETYGPGTLGHLTEALLLIPDRSPPADNGEARRDEVRRHLARCGIDGVVTAGPDNAPDRVRYLQSARPQVSIIIPTKDHQSLLKRCLDSVTGLTPEGGIEILIVDNGSSQPGACEYLGQLQALKLSNLRILHWSAPFNFAALCNFAAAQAQGEYLLFLNNDCEVTESGWLTALTELAQRPEVGITGARMCYPDGRLQHAGFIAGPEDSVTAIYEGESTTAEGYFHCLQATHEVSAVSAACMMVRRTLFETLGGFDAENFDYDLADVDLCFRVRQAGYLVLWTPEATVSHMGGATRLSAALSTPDPQAAERCRAALRTRWKTGLCQDIRYQRHLSRSGSLFSLSRVTDRLQSPLPGRPLPVIVAGHINETGCGHYRVIQPYRLLEQQLRAEGGLIHGLPAAIDAAGVSPDIVLLQMPFDPQIEQRITHLKQYCSPKIIMEYDDYFINLPLKNHHRGKLPKNIVSQLRRTVSLADRLVVSTPALAEAYAGFHPDIRVALNRLDPELWGGLPATRRRGKKPRVGWAGGNSHTGDLEILQPLICELADEVDWVFMGMKPQSARCEFHPGVPFEWYPQKLASLQLDLALVPLEINLFNECKSNLRLLELGACGIPVICSDIEPYRGALPVTRVKNHFRHWLRAIREHLADKEALDRQGILLQQAVRRHWLMTPSAVDEWQYAWLEHQEQKS</sequence>
<evidence type="ECO:0000313" key="2">
    <source>
        <dbReference type="EMBL" id="MFC6377405.1"/>
    </source>
</evidence>
<dbReference type="PANTHER" id="PTHR43179:SF7">
    <property type="entry name" value="RHAMNOSYLTRANSFERASE WBBL"/>
    <property type="match status" value="1"/>
</dbReference>
<dbReference type="SUPFAM" id="SSF53756">
    <property type="entry name" value="UDP-Glycosyltransferase/glycogen phosphorylase"/>
    <property type="match status" value="1"/>
</dbReference>
<comment type="caution">
    <text evidence="2">The sequence shown here is derived from an EMBL/GenBank/DDBJ whole genome shotgun (WGS) entry which is preliminary data.</text>
</comment>
<evidence type="ECO:0000313" key="3">
    <source>
        <dbReference type="Proteomes" id="UP001596230"/>
    </source>
</evidence>
<gene>
    <name evidence="2" type="ORF">ACFP9W_04765</name>
</gene>
<name>A0ABW1VVF6_9GAMM</name>
<dbReference type="Pfam" id="PF00535">
    <property type="entry name" value="Glycos_transf_2"/>
    <property type="match status" value="1"/>
</dbReference>
<accession>A0ABW1VVF6</accession>
<proteinExistence type="predicted"/>
<feature type="domain" description="Glycosyltransferase 2-like" evidence="1">
    <location>
        <begin position="625"/>
        <end position="751"/>
    </location>
</feature>
<dbReference type="Proteomes" id="UP001596230">
    <property type="component" value="Unassembled WGS sequence"/>
</dbReference>
<dbReference type="CDD" id="cd04186">
    <property type="entry name" value="GT_2_like_c"/>
    <property type="match status" value="1"/>
</dbReference>
<dbReference type="EMBL" id="JBHSUB010000006">
    <property type="protein sequence ID" value="MFC6377405.1"/>
    <property type="molecule type" value="Genomic_DNA"/>
</dbReference>
<dbReference type="Gene3D" id="3.40.50.2000">
    <property type="entry name" value="Glycogen Phosphorylase B"/>
    <property type="match status" value="1"/>
</dbReference>
<dbReference type="SUPFAM" id="SSF53448">
    <property type="entry name" value="Nucleotide-diphospho-sugar transferases"/>
    <property type="match status" value="1"/>
</dbReference>
<reference evidence="3" key="1">
    <citation type="journal article" date="2019" name="Int. J. Syst. Evol. Microbiol.">
        <title>The Global Catalogue of Microorganisms (GCM) 10K type strain sequencing project: providing services to taxonomists for standard genome sequencing and annotation.</title>
        <authorList>
            <consortium name="The Broad Institute Genomics Platform"/>
            <consortium name="The Broad Institute Genome Sequencing Center for Infectious Disease"/>
            <person name="Wu L."/>
            <person name="Ma J."/>
        </authorList>
    </citation>
    <scope>NUCLEOTIDE SEQUENCE [LARGE SCALE GENOMIC DNA]</scope>
    <source>
        <strain evidence="3">CGMCC 1.18518</strain>
    </source>
</reference>
<organism evidence="2 3">
    <name type="scientific">Tatumella terrea</name>
    <dbReference type="NCBI Taxonomy" id="419007"/>
    <lineage>
        <taxon>Bacteria</taxon>
        <taxon>Pseudomonadati</taxon>
        <taxon>Pseudomonadota</taxon>
        <taxon>Gammaproteobacteria</taxon>
        <taxon>Enterobacterales</taxon>
        <taxon>Erwiniaceae</taxon>
        <taxon>Tatumella</taxon>
    </lineage>
</organism>
<evidence type="ECO:0000259" key="1">
    <source>
        <dbReference type="Pfam" id="PF00535"/>
    </source>
</evidence>